<organism evidence="2 3">
    <name type="scientific">Galendromus occidentalis</name>
    <name type="common">western predatory mite</name>
    <dbReference type="NCBI Taxonomy" id="34638"/>
    <lineage>
        <taxon>Eukaryota</taxon>
        <taxon>Metazoa</taxon>
        <taxon>Ecdysozoa</taxon>
        <taxon>Arthropoda</taxon>
        <taxon>Chelicerata</taxon>
        <taxon>Arachnida</taxon>
        <taxon>Acari</taxon>
        <taxon>Parasitiformes</taxon>
        <taxon>Mesostigmata</taxon>
        <taxon>Gamasina</taxon>
        <taxon>Phytoseioidea</taxon>
        <taxon>Phytoseiidae</taxon>
        <taxon>Typhlodrominae</taxon>
        <taxon>Galendromus</taxon>
    </lineage>
</organism>
<sequence length="166" mass="18644">MLSEFPYEIYGTTVPDPRHLPQREILKYFDRPHDSGRLNASKLSRPIVLRSQVNAFDPTKYRSETVQRPAVGPDGVDSRARTLTSSRRAVPDAEHVGRQPQVTERRAGVPQTTHPDAEHVGWRPQESERRASVPHTAPAPTSRPKATVMNVHNIHKNDPGMSDCDD</sequence>
<evidence type="ECO:0000256" key="1">
    <source>
        <dbReference type="SAM" id="MobiDB-lite"/>
    </source>
</evidence>
<gene>
    <name evidence="3" type="primary">LOC108863863</name>
</gene>
<evidence type="ECO:0000313" key="2">
    <source>
        <dbReference type="Proteomes" id="UP000694867"/>
    </source>
</evidence>
<evidence type="ECO:0000313" key="3">
    <source>
        <dbReference type="RefSeq" id="XP_018494039.1"/>
    </source>
</evidence>
<feature type="region of interest" description="Disordered" evidence="1">
    <location>
        <begin position="67"/>
        <end position="166"/>
    </location>
</feature>
<dbReference type="RefSeq" id="XP_018494039.1">
    <property type="nucleotide sequence ID" value="XM_018638523.1"/>
</dbReference>
<dbReference type="Proteomes" id="UP000694867">
    <property type="component" value="Unplaced"/>
</dbReference>
<dbReference type="AlphaFoldDB" id="A0AAJ7L531"/>
<protein>
    <submittedName>
        <fullName evidence="3">Uncharacterized protein LOC108863863</fullName>
    </submittedName>
</protein>
<accession>A0AAJ7L531</accession>
<feature type="compositionally biased region" description="Basic and acidic residues" evidence="1">
    <location>
        <begin position="115"/>
        <end position="131"/>
    </location>
</feature>
<reference evidence="3" key="1">
    <citation type="submission" date="2025-08" db="UniProtKB">
        <authorList>
            <consortium name="RefSeq"/>
        </authorList>
    </citation>
    <scope>IDENTIFICATION</scope>
</reference>
<dbReference type="KEGG" id="goe:108863863"/>
<feature type="compositionally biased region" description="Basic and acidic residues" evidence="1">
    <location>
        <begin position="89"/>
        <end position="107"/>
    </location>
</feature>
<proteinExistence type="predicted"/>
<keyword evidence="2" id="KW-1185">Reference proteome</keyword>
<dbReference type="GeneID" id="108863863"/>
<name>A0AAJ7L531_9ACAR</name>